<keyword evidence="1" id="KW-0547">Nucleotide-binding</keyword>
<name>A0A6L2MTX5_TANCI</name>
<dbReference type="AlphaFoldDB" id="A0A6L2MTX5"/>
<accession>A0A6L2MTX5</accession>
<organism evidence="1">
    <name type="scientific">Tanacetum cinerariifolium</name>
    <name type="common">Dalmatian daisy</name>
    <name type="synonym">Chrysanthemum cinerariifolium</name>
    <dbReference type="NCBI Taxonomy" id="118510"/>
    <lineage>
        <taxon>Eukaryota</taxon>
        <taxon>Viridiplantae</taxon>
        <taxon>Streptophyta</taxon>
        <taxon>Embryophyta</taxon>
        <taxon>Tracheophyta</taxon>
        <taxon>Spermatophyta</taxon>
        <taxon>Magnoliopsida</taxon>
        <taxon>eudicotyledons</taxon>
        <taxon>Gunneridae</taxon>
        <taxon>Pentapetalae</taxon>
        <taxon>asterids</taxon>
        <taxon>campanulids</taxon>
        <taxon>Asterales</taxon>
        <taxon>Asteraceae</taxon>
        <taxon>Asteroideae</taxon>
        <taxon>Anthemideae</taxon>
        <taxon>Anthemidinae</taxon>
        <taxon>Tanacetum</taxon>
    </lineage>
</organism>
<keyword evidence="1" id="KW-0067">ATP-binding</keyword>
<protein>
    <submittedName>
        <fullName evidence="1">DNA helicase</fullName>
    </submittedName>
</protein>
<dbReference type="EMBL" id="BKCJ010007229">
    <property type="protein sequence ID" value="GEU76182.1"/>
    <property type="molecule type" value="Genomic_DNA"/>
</dbReference>
<sequence length="87" mass="9731">MWILVNMFVRSPFLFIYGEGHRSNMKLITVSSTFSGKDKRVDYICQTQNDITIKYLSGLYDAILKFGYDGSNVGMGTIFVASFTGGP</sequence>
<comment type="caution">
    <text evidence="1">The sequence shown here is derived from an EMBL/GenBank/DDBJ whole genome shotgun (WGS) entry which is preliminary data.</text>
</comment>
<keyword evidence="1" id="KW-0378">Hydrolase</keyword>
<proteinExistence type="predicted"/>
<dbReference type="GO" id="GO:0004386">
    <property type="term" value="F:helicase activity"/>
    <property type="evidence" value="ECO:0007669"/>
    <property type="project" value="UniProtKB-KW"/>
</dbReference>
<reference evidence="1" key="1">
    <citation type="journal article" date="2019" name="Sci. Rep.">
        <title>Draft genome of Tanacetum cinerariifolium, the natural source of mosquito coil.</title>
        <authorList>
            <person name="Yamashiro T."/>
            <person name="Shiraishi A."/>
            <person name="Satake H."/>
            <person name="Nakayama K."/>
        </authorList>
    </citation>
    <scope>NUCLEOTIDE SEQUENCE</scope>
</reference>
<gene>
    <name evidence="1" type="ORF">Tci_048160</name>
</gene>
<evidence type="ECO:0000313" key="1">
    <source>
        <dbReference type="EMBL" id="GEU76182.1"/>
    </source>
</evidence>
<keyword evidence="1" id="KW-0347">Helicase</keyword>